<sequence>MEHEKIPVVVDTLVLSKIRIYGVAAVAKSLEDRFLEVTGGKSVE</sequence>
<comment type="caution">
    <text evidence="1">The sequence shown here is derived from an EMBL/GenBank/DDBJ whole genome shotgun (WGS) entry which is preliminary data.</text>
</comment>
<accession>A0A4Y1Z6V1</accession>
<gene>
    <name evidence="1" type="ORF">NBRC111894_326</name>
</gene>
<dbReference type="AlphaFoldDB" id="A0A4Y1Z6V1"/>
<dbReference type="Proteomes" id="UP000319716">
    <property type="component" value="Unassembled WGS sequence"/>
</dbReference>
<name>A0A4Y1Z6V1_9BACL</name>
<organism evidence="1 2">
    <name type="scientific">Sporolactobacillus inulinus</name>
    <dbReference type="NCBI Taxonomy" id="2078"/>
    <lineage>
        <taxon>Bacteria</taxon>
        <taxon>Bacillati</taxon>
        <taxon>Bacillota</taxon>
        <taxon>Bacilli</taxon>
        <taxon>Bacillales</taxon>
        <taxon>Sporolactobacillaceae</taxon>
        <taxon>Sporolactobacillus</taxon>
    </lineage>
</organism>
<proteinExistence type="predicted"/>
<dbReference type="EMBL" id="BEXB01000002">
    <property type="protein sequence ID" value="GAY74772.1"/>
    <property type="molecule type" value="Genomic_DNA"/>
</dbReference>
<reference evidence="1 2" key="1">
    <citation type="submission" date="2017-11" db="EMBL/GenBank/DDBJ databases">
        <title>Draft Genome Sequence of Sporolactobacillus inulinus NBRC 111894 Isolated from Koso, a Japanese Sugar-Vegetable Fermented Beverage.</title>
        <authorList>
            <person name="Chiou T.Y."/>
            <person name="Oshima K."/>
            <person name="Suda W."/>
            <person name="Hattori M."/>
            <person name="Takahashi T."/>
        </authorList>
    </citation>
    <scope>NUCLEOTIDE SEQUENCE [LARGE SCALE GENOMIC DNA]</scope>
    <source>
        <strain evidence="1 2">NBRC111894</strain>
    </source>
</reference>
<evidence type="ECO:0000313" key="1">
    <source>
        <dbReference type="EMBL" id="GAY74772.1"/>
    </source>
</evidence>
<evidence type="ECO:0000313" key="2">
    <source>
        <dbReference type="Proteomes" id="UP000319716"/>
    </source>
</evidence>
<protein>
    <submittedName>
        <fullName evidence="1">Uncharacterized protein</fullName>
    </submittedName>
</protein>